<feature type="domain" description="C2H2-type" evidence="9">
    <location>
        <begin position="130"/>
        <end position="157"/>
    </location>
</feature>
<dbReference type="PANTHER" id="PTHR10032">
    <property type="entry name" value="ZINC FINGER PROTEIN WITH KRAB AND SCAN DOMAINS"/>
    <property type="match status" value="1"/>
</dbReference>
<keyword evidence="5" id="KW-0862">Zinc</keyword>
<dbReference type="GO" id="GO:0008270">
    <property type="term" value="F:zinc ion binding"/>
    <property type="evidence" value="ECO:0007669"/>
    <property type="project" value="UniProtKB-KW"/>
</dbReference>
<dbReference type="InterPro" id="IPR013087">
    <property type="entry name" value="Znf_C2H2_type"/>
</dbReference>
<accession>A0A8J2JDU2</accession>
<proteinExistence type="predicted"/>
<evidence type="ECO:0000256" key="7">
    <source>
        <dbReference type="PROSITE-ProRule" id="PRU00042"/>
    </source>
</evidence>
<dbReference type="InterPro" id="IPR027756">
    <property type="entry name" value="Ovo-like"/>
</dbReference>
<dbReference type="PANTHER" id="PTHR10032:SF272">
    <property type="entry name" value="OVO-LIKE ZINC FINGER 1A-RELATED"/>
    <property type="match status" value="1"/>
</dbReference>
<feature type="domain" description="C2H2-type" evidence="9">
    <location>
        <begin position="73"/>
        <end position="101"/>
    </location>
</feature>
<protein>
    <recommendedName>
        <fullName evidence="9">C2H2-type domain-containing protein</fullName>
    </recommendedName>
</protein>
<dbReference type="GO" id="GO:0000978">
    <property type="term" value="F:RNA polymerase II cis-regulatory region sequence-specific DNA binding"/>
    <property type="evidence" value="ECO:0007669"/>
    <property type="project" value="TreeGrafter"/>
</dbReference>
<evidence type="ECO:0000313" key="11">
    <source>
        <dbReference type="Proteomes" id="UP000708208"/>
    </source>
</evidence>
<organism evidence="10 11">
    <name type="scientific">Allacma fusca</name>
    <dbReference type="NCBI Taxonomy" id="39272"/>
    <lineage>
        <taxon>Eukaryota</taxon>
        <taxon>Metazoa</taxon>
        <taxon>Ecdysozoa</taxon>
        <taxon>Arthropoda</taxon>
        <taxon>Hexapoda</taxon>
        <taxon>Collembola</taxon>
        <taxon>Symphypleona</taxon>
        <taxon>Sminthuridae</taxon>
        <taxon>Allacma</taxon>
    </lineage>
</organism>
<evidence type="ECO:0000256" key="6">
    <source>
        <dbReference type="ARBA" id="ARBA00023242"/>
    </source>
</evidence>
<dbReference type="OrthoDB" id="6077919at2759"/>
<feature type="domain" description="C2H2-type" evidence="9">
    <location>
        <begin position="102"/>
        <end position="129"/>
    </location>
</feature>
<evidence type="ECO:0000256" key="1">
    <source>
        <dbReference type="ARBA" id="ARBA00004123"/>
    </source>
</evidence>
<dbReference type="AlphaFoldDB" id="A0A8J2JDU2"/>
<name>A0A8J2JDU2_9HEXA</name>
<keyword evidence="4 7" id="KW-0863">Zinc-finger</keyword>
<keyword evidence="2" id="KW-0479">Metal-binding</keyword>
<feature type="compositionally biased region" description="Basic residues" evidence="8">
    <location>
        <begin position="258"/>
        <end position="268"/>
    </location>
</feature>
<dbReference type="GO" id="GO:0000981">
    <property type="term" value="F:DNA-binding transcription factor activity, RNA polymerase II-specific"/>
    <property type="evidence" value="ECO:0007669"/>
    <property type="project" value="TreeGrafter"/>
</dbReference>
<feature type="domain" description="C2H2-type" evidence="9">
    <location>
        <begin position="158"/>
        <end position="185"/>
    </location>
</feature>
<feature type="domain" description="C2H2-type" evidence="9">
    <location>
        <begin position="362"/>
        <end position="390"/>
    </location>
</feature>
<dbReference type="FunFam" id="3.30.160.60:FF:000446">
    <property type="entry name" value="Zinc finger protein"/>
    <property type="match status" value="1"/>
</dbReference>
<evidence type="ECO:0000259" key="9">
    <source>
        <dbReference type="PROSITE" id="PS50157"/>
    </source>
</evidence>
<feature type="region of interest" description="Disordered" evidence="8">
    <location>
        <begin position="389"/>
        <end position="408"/>
    </location>
</feature>
<feature type="region of interest" description="Disordered" evidence="8">
    <location>
        <begin position="33"/>
        <end position="57"/>
    </location>
</feature>
<keyword evidence="3" id="KW-0677">Repeat</keyword>
<comment type="subcellular location">
    <subcellularLocation>
        <location evidence="1">Nucleus</location>
    </subcellularLocation>
</comment>
<evidence type="ECO:0000313" key="10">
    <source>
        <dbReference type="EMBL" id="CAG7718315.1"/>
    </source>
</evidence>
<keyword evidence="6" id="KW-0539">Nucleus</keyword>
<evidence type="ECO:0000256" key="2">
    <source>
        <dbReference type="ARBA" id="ARBA00022723"/>
    </source>
</evidence>
<comment type="caution">
    <text evidence="10">The sequence shown here is derived from an EMBL/GenBank/DDBJ whole genome shotgun (WGS) entry which is preliminary data.</text>
</comment>
<dbReference type="FunFam" id="3.30.160.60:FF:000100">
    <property type="entry name" value="Zinc finger 45-like"/>
    <property type="match status" value="1"/>
</dbReference>
<evidence type="ECO:0000256" key="8">
    <source>
        <dbReference type="SAM" id="MobiDB-lite"/>
    </source>
</evidence>
<dbReference type="SMART" id="SM00355">
    <property type="entry name" value="ZnF_C2H2"/>
    <property type="match status" value="7"/>
</dbReference>
<dbReference type="PROSITE" id="PS00028">
    <property type="entry name" value="ZINC_FINGER_C2H2_1"/>
    <property type="match status" value="6"/>
</dbReference>
<dbReference type="Pfam" id="PF00096">
    <property type="entry name" value="zf-C2H2"/>
    <property type="match status" value="3"/>
</dbReference>
<evidence type="ECO:0000256" key="5">
    <source>
        <dbReference type="ARBA" id="ARBA00022833"/>
    </source>
</evidence>
<gene>
    <name evidence="10" type="ORF">AFUS01_LOCUS7714</name>
</gene>
<evidence type="ECO:0000256" key="4">
    <source>
        <dbReference type="ARBA" id="ARBA00022771"/>
    </source>
</evidence>
<feature type="region of interest" description="Disordered" evidence="8">
    <location>
        <begin position="251"/>
        <end position="272"/>
    </location>
</feature>
<dbReference type="PROSITE" id="PS50157">
    <property type="entry name" value="ZINC_FINGER_C2H2_2"/>
    <property type="match status" value="7"/>
</dbReference>
<dbReference type="Proteomes" id="UP000708208">
    <property type="component" value="Unassembled WGS sequence"/>
</dbReference>
<feature type="compositionally biased region" description="Basic and acidic residues" evidence="8">
    <location>
        <begin position="37"/>
        <end position="51"/>
    </location>
</feature>
<dbReference type="GO" id="GO:0005634">
    <property type="term" value="C:nucleus"/>
    <property type="evidence" value="ECO:0007669"/>
    <property type="project" value="UniProtKB-SubCell"/>
</dbReference>
<dbReference type="EMBL" id="CAJVCH010052572">
    <property type="protein sequence ID" value="CAG7718315.1"/>
    <property type="molecule type" value="Genomic_DNA"/>
</dbReference>
<evidence type="ECO:0000256" key="3">
    <source>
        <dbReference type="ARBA" id="ARBA00022737"/>
    </source>
</evidence>
<sequence>MQESTFKKKNSFLKRTVFTHSKITKTVKARKVSKMSKSTEHQVDEVTKTERSPTSNKIPDHIKIMGSETNPIYECMRCLKRFRTRQNIKYHAFCGQETSKPFKCDICPRWFSIKSHYKYHMMTHRKDMPFKCSSCPKAYPDQQQLDRHSKYHSDARTFMCDQCGRSFHTQNILDNHMFVHSGRPFQCKYCSKTFARLVFLNKHELVHVTGEKPFKCTMCDTSLCRKDGLERHVLNVHKMDPRTLPSFSHIFQSSPKQRGGKKGSKLKSRGVEDPVKQNAVKIKVEKDTDITHVENGVLEEPQQVETQVIQETVNEDSWKKKLQEAIVIDEGDGSITTTANFDAMNRVDFMELKLDTSFSRPYICPMCGNSFAHQDDVDWHVRMMHSSADSCSSQSDHGIDSRQEEPMGENHVGTNIMALFNGHESPISYEIIPHAPSSSEFVQPLAHCSTVNNLEFTGPMMVNHEFPAVSNGPSCDYIEPTHVFTEPYLGQNQGYNTGSHYIEPACGPGFTYQQQPPPNGLESEKFNDLTTLSTSFNYNHYEQTPEHMAVPEHHANGVFFNSQQTMVQHEIEYAPPDNPKTYTDLCNAYTE</sequence>
<keyword evidence="11" id="KW-1185">Reference proteome</keyword>
<reference evidence="10" key="1">
    <citation type="submission" date="2021-06" db="EMBL/GenBank/DDBJ databases">
        <authorList>
            <person name="Hodson N. C."/>
            <person name="Mongue J. A."/>
            <person name="Jaron S. K."/>
        </authorList>
    </citation>
    <scope>NUCLEOTIDE SEQUENCE</scope>
</reference>
<feature type="domain" description="C2H2-type" evidence="9">
    <location>
        <begin position="185"/>
        <end position="213"/>
    </location>
</feature>
<dbReference type="GO" id="GO:0009913">
    <property type="term" value="P:epidermal cell differentiation"/>
    <property type="evidence" value="ECO:0007669"/>
    <property type="project" value="TreeGrafter"/>
</dbReference>
<feature type="domain" description="C2H2-type" evidence="9">
    <location>
        <begin position="214"/>
        <end position="242"/>
    </location>
</feature>